<evidence type="ECO:0000256" key="4">
    <source>
        <dbReference type="ARBA" id="ARBA00022692"/>
    </source>
</evidence>
<evidence type="ECO:0000259" key="9">
    <source>
        <dbReference type="Pfam" id="PF02714"/>
    </source>
</evidence>
<dbReference type="InterPro" id="IPR032880">
    <property type="entry name" value="CSC1/OSCA1-like_N"/>
</dbReference>
<dbReference type="Proteomes" id="UP000242877">
    <property type="component" value="Unassembled WGS sequence"/>
</dbReference>
<evidence type="ECO:0000256" key="2">
    <source>
        <dbReference type="ARBA" id="ARBA00007779"/>
    </source>
</evidence>
<feature type="transmembrane region" description="Helical" evidence="8">
    <location>
        <begin position="560"/>
        <end position="580"/>
    </location>
</feature>
<dbReference type="Pfam" id="PF02714">
    <property type="entry name" value="RSN1_7TM"/>
    <property type="match status" value="1"/>
</dbReference>
<keyword evidence="3" id="KW-0813">Transport</keyword>
<evidence type="ECO:0000256" key="1">
    <source>
        <dbReference type="ARBA" id="ARBA00004141"/>
    </source>
</evidence>
<evidence type="ECO:0000256" key="6">
    <source>
        <dbReference type="ARBA" id="ARBA00023136"/>
    </source>
</evidence>
<dbReference type="AlphaFoldDB" id="A0A167XIU0"/>
<dbReference type="PANTHER" id="PTHR13018:SF26">
    <property type="entry name" value="DOMAIN PROTEIN, PUTATIVE (AFU_ORTHOLOGUE AFUA_5G10920)-RELATED"/>
    <property type="match status" value="1"/>
</dbReference>
<feature type="transmembrane region" description="Helical" evidence="8">
    <location>
        <begin position="703"/>
        <end position="721"/>
    </location>
</feature>
<keyword evidence="14" id="KW-1185">Reference proteome</keyword>
<dbReference type="VEuPathDB" id="FungiDB:AAP_04086"/>
<protein>
    <recommendedName>
        <fullName evidence="15">DUF221 domain-containing protein</fullName>
    </recommendedName>
</protein>
<evidence type="ECO:0000313" key="13">
    <source>
        <dbReference type="EMBL" id="KZZ90136.1"/>
    </source>
</evidence>
<feature type="transmembrane region" description="Helical" evidence="8">
    <location>
        <begin position="159"/>
        <end position="178"/>
    </location>
</feature>
<sequence>MDLNTVYRRGLNLTANPEQQNFSQTSNSASGLVSTLVPALASAAAMVLVFTILRRSQRRQYIPRSYIGCLREQERTPAPSSSLLGWIVSMAKLPDTYVLRHHSMDAYLLLRYLKIISVICLVGCCIIWPVLFPINATGGGGKTQLDILSMSNVTNAKRFYAHAVMAWCFVAFVFYMITRELVFFINLRQAYFLSPLYASRISSKTVLFMAVPTEFLTKDRIRKVYGEDKVKNIWLVTNTKDLDELVAERKDAAMKLEDAETALIVKANAGRLKAKKLKKKAEIPDSPSVSPDDSLTSEKEPSEESGSVAARWVKPSERPTHRTGWLCFGKKVDTIDWAREELRKLTPEIEELQAKHKAGEAPLVSAVFVEFYTQTDAQSAYQVVAHNEPSHMAPRHIGLVPSDIIWENLRIKWWELVMRQIATITFVIALVIFWAIPVAVVGMISNINFITEKLPWLGWINDTPPVILGVITGLLPSILLSVLMALVPIILRFMAKLGGVTTTAALELRTQYFYFLFQVVQVFLVTTFSSAATSAVQQIIEQPQKAATLLAQYLPRASNFYISYIILQGLTFSSGALLQISNLIVSKLLGHFLDNTPRKLFTRWSTLSGLGWGTVMPVVTNLAVIAITYACIAPLVLGFGCIGLFLFYIAYRYNMLYVSNIDIDTKGMIYPRALQQTTTGCYLLMLCLIGLFAISTAHDKDSLGPLILMIILLIFTIVYHINLNRAVKPLLYYLPKVLETTEEELIAAEQSHQNDDPERGLIGDQEKEYSLNQLTSAPIKTKNKIVKFFFPQTYANYTELRKLVPRHFADISYPEDVEDSAYHHPSVTDKPPLLWIPRDEGGVSKQEIAHSSKVIDITDEDATLDEKNKIRWNIDTGRPPIYKEKIFY</sequence>
<feature type="domain" description="10TM putative phosphate transporter extracellular tail" evidence="10">
    <location>
        <begin position="788"/>
        <end position="881"/>
    </location>
</feature>
<feature type="transmembrane region" description="Helical" evidence="8">
    <location>
        <begin position="109"/>
        <end position="131"/>
    </location>
</feature>
<reference evidence="13 14" key="1">
    <citation type="journal article" date="2016" name="Genome Biol. Evol.">
        <title>Divergent and convergent evolution of fungal pathogenicity.</title>
        <authorList>
            <person name="Shang Y."/>
            <person name="Xiao G."/>
            <person name="Zheng P."/>
            <person name="Cen K."/>
            <person name="Zhan S."/>
            <person name="Wang C."/>
        </authorList>
    </citation>
    <scope>NUCLEOTIDE SEQUENCE [LARGE SCALE GENOMIC DNA]</scope>
    <source>
        <strain evidence="13 14">ARSEF 7405</strain>
    </source>
</reference>
<organism evidence="13 14">
    <name type="scientific">Ascosphaera apis ARSEF 7405</name>
    <dbReference type="NCBI Taxonomy" id="392613"/>
    <lineage>
        <taxon>Eukaryota</taxon>
        <taxon>Fungi</taxon>
        <taxon>Dikarya</taxon>
        <taxon>Ascomycota</taxon>
        <taxon>Pezizomycotina</taxon>
        <taxon>Eurotiomycetes</taxon>
        <taxon>Eurotiomycetidae</taxon>
        <taxon>Onygenales</taxon>
        <taxon>Ascosphaeraceae</taxon>
        <taxon>Ascosphaera</taxon>
    </lineage>
</organism>
<dbReference type="Pfam" id="PF13967">
    <property type="entry name" value="RSN1_TM"/>
    <property type="match status" value="1"/>
</dbReference>
<keyword evidence="6 8" id="KW-0472">Membrane</keyword>
<feature type="compositionally biased region" description="Low complexity" evidence="7">
    <location>
        <begin position="284"/>
        <end position="294"/>
    </location>
</feature>
<comment type="similarity">
    <text evidence="2">Belongs to the CSC1 (TC 1.A.17) family.</text>
</comment>
<feature type="transmembrane region" description="Helical" evidence="8">
    <location>
        <begin position="467"/>
        <end position="491"/>
    </location>
</feature>
<dbReference type="OrthoDB" id="1076608at2759"/>
<dbReference type="EMBL" id="AZGZ01000018">
    <property type="protein sequence ID" value="KZZ90136.1"/>
    <property type="molecule type" value="Genomic_DNA"/>
</dbReference>
<evidence type="ECO:0000256" key="3">
    <source>
        <dbReference type="ARBA" id="ARBA00022448"/>
    </source>
</evidence>
<feature type="domain" description="CSC1/OSCA1-like N-terminal transmembrane" evidence="11">
    <location>
        <begin position="32"/>
        <end position="180"/>
    </location>
</feature>
<feature type="transmembrane region" description="Helical" evidence="8">
    <location>
        <begin position="680"/>
        <end position="697"/>
    </location>
</feature>
<evidence type="ECO:0000256" key="8">
    <source>
        <dbReference type="SAM" id="Phobius"/>
    </source>
</evidence>
<accession>A0A167XIU0</accession>
<dbReference type="PANTHER" id="PTHR13018">
    <property type="entry name" value="PROBABLE MEMBRANE PROTEIN DUF221-RELATED"/>
    <property type="match status" value="1"/>
</dbReference>
<dbReference type="GO" id="GO:0005227">
    <property type="term" value="F:calcium-activated cation channel activity"/>
    <property type="evidence" value="ECO:0007669"/>
    <property type="project" value="InterPro"/>
</dbReference>
<keyword evidence="5 8" id="KW-1133">Transmembrane helix</keyword>
<dbReference type="InterPro" id="IPR027815">
    <property type="entry name" value="CSC1/OSCA1-like_cyt"/>
</dbReference>
<gene>
    <name evidence="13" type="ORF">AAP_04086</name>
</gene>
<dbReference type="Pfam" id="PF12621">
    <property type="entry name" value="PHM7_ext"/>
    <property type="match status" value="1"/>
</dbReference>
<feature type="transmembrane region" description="Helical" evidence="8">
    <location>
        <begin position="601"/>
        <end position="620"/>
    </location>
</feature>
<feature type="transmembrane region" description="Helical" evidence="8">
    <location>
        <begin position="421"/>
        <end position="447"/>
    </location>
</feature>
<dbReference type="InterPro" id="IPR003864">
    <property type="entry name" value="CSC1/OSCA1-like_7TM"/>
</dbReference>
<feature type="domain" description="CSC1/OSCA1-like 7TM region" evidence="9">
    <location>
        <begin position="419"/>
        <end position="692"/>
    </location>
</feature>
<comment type="caution">
    <text evidence="13">The sequence shown here is derived from an EMBL/GenBank/DDBJ whole genome shotgun (WGS) entry which is preliminary data.</text>
</comment>
<dbReference type="GO" id="GO:0005886">
    <property type="term" value="C:plasma membrane"/>
    <property type="evidence" value="ECO:0007669"/>
    <property type="project" value="TreeGrafter"/>
</dbReference>
<comment type="subcellular location">
    <subcellularLocation>
        <location evidence="1">Membrane</location>
        <topology evidence="1">Multi-pass membrane protein</topology>
    </subcellularLocation>
</comment>
<evidence type="ECO:0000259" key="12">
    <source>
        <dbReference type="Pfam" id="PF14703"/>
    </source>
</evidence>
<dbReference type="InterPro" id="IPR022257">
    <property type="entry name" value="PHM7_ext"/>
</dbReference>
<feature type="domain" description="CSC1/OSCA1-like cytosolic" evidence="12">
    <location>
        <begin position="203"/>
        <end position="408"/>
    </location>
</feature>
<evidence type="ECO:0008006" key="15">
    <source>
        <dbReference type="Google" id="ProtNLM"/>
    </source>
</evidence>
<name>A0A167XIU0_9EURO</name>
<evidence type="ECO:0000259" key="10">
    <source>
        <dbReference type="Pfam" id="PF12621"/>
    </source>
</evidence>
<feature type="transmembrane region" description="Helical" evidence="8">
    <location>
        <begin position="512"/>
        <end position="540"/>
    </location>
</feature>
<keyword evidence="4 8" id="KW-0812">Transmembrane</keyword>
<evidence type="ECO:0000256" key="5">
    <source>
        <dbReference type="ARBA" id="ARBA00022989"/>
    </source>
</evidence>
<feature type="transmembrane region" description="Helical" evidence="8">
    <location>
        <begin position="626"/>
        <end position="651"/>
    </location>
</feature>
<feature type="region of interest" description="Disordered" evidence="7">
    <location>
        <begin position="278"/>
        <end position="315"/>
    </location>
</feature>
<evidence type="ECO:0000313" key="14">
    <source>
        <dbReference type="Proteomes" id="UP000242877"/>
    </source>
</evidence>
<dbReference type="Pfam" id="PF14703">
    <property type="entry name" value="PHM7_cyt"/>
    <property type="match status" value="1"/>
</dbReference>
<dbReference type="InterPro" id="IPR045122">
    <property type="entry name" value="Csc1-like"/>
</dbReference>
<proteinExistence type="inferred from homology"/>
<evidence type="ECO:0000259" key="11">
    <source>
        <dbReference type="Pfam" id="PF13967"/>
    </source>
</evidence>
<feature type="transmembrane region" description="Helical" evidence="8">
    <location>
        <begin position="32"/>
        <end position="53"/>
    </location>
</feature>
<evidence type="ECO:0000256" key="7">
    <source>
        <dbReference type="SAM" id="MobiDB-lite"/>
    </source>
</evidence>